<dbReference type="GO" id="GO:0005886">
    <property type="term" value="C:plasma membrane"/>
    <property type="evidence" value="ECO:0007669"/>
    <property type="project" value="TreeGrafter"/>
</dbReference>
<comment type="caution">
    <text evidence="9">The sequence shown here is derived from an EMBL/GenBank/DDBJ whole genome shotgun (WGS) entry which is preliminary data.</text>
</comment>
<evidence type="ECO:0000313" key="9">
    <source>
        <dbReference type="EMBL" id="KAJ1927361.1"/>
    </source>
</evidence>
<dbReference type="GO" id="GO:0022857">
    <property type="term" value="F:transmembrane transporter activity"/>
    <property type="evidence" value="ECO:0007669"/>
    <property type="project" value="InterPro"/>
</dbReference>
<feature type="transmembrane region" description="Helical" evidence="7">
    <location>
        <begin position="261"/>
        <end position="284"/>
    </location>
</feature>
<feature type="domain" description="Major facilitator superfamily (MFS) profile" evidence="8">
    <location>
        <begin position="111"/>
        <end position="673"/>
    </location>
</feature>
<dbReference type="PROSITE" id="PS50850">
    <property type="entry name" value="MFS"/>
    <property type="match status" value="1"/>
</dbReference>
<proteinExistence type="predicted"/>
<keyword evidence="3 7" id="KW-0812">Transmembrane</keyword>
<feature type="transmembrane region" description="Helical" evidence="7">
    <location>
        <begin position="481"/>
        <end position="503"/>
    </location>
</feature>
<reference evidence="9" key="1">
    <citation type="submission" date="2022-07" db="EMBL/GenBank/DDBJ databases">
        <title>Phylogenomic reconstructions and comparative analyses of Kickxellomycotina fungi.</title>
        <authorList>
            <person name="Reynolds N.K."/>
            <person name="Stajich J.E."/>
            <person name="Barry K."/>
            <person name="Grigoriev I.V."/>
            <person name="Crous P."/>
            <person name="Smith M.E."/>
        </authorList>
    </citation>
    <scope>NUCLEOTIDE SEQUENCE</scope>
    <source>
        <strain evidence="9">RSA 861</strain>
    </source>
</reference>
<dbReference type="OrthoDB" id="10021397at2759"/>
<evidence type="ECO:0000256" key="7">
    <source>
        <dbReference type="SAM" id="Phobius"/>
    </source>
</evidence>
<evidence type="ECO:0000259" key="8">
    <source>
        <dbReference type="PROSITE" id="PS50850"/>
    </source>
</evidence>
<feature type="transmembrane region" description="Helical" evidence="7">
    <location>
        <begin position="346"/>
        <end position="365"/>
    </location>
</feature>
<evidence type="ECO:0000256" key="4">
    <source>
        <dbReference type="ARBA" id="ARBA00022989"/>
    </source>
</evidence>
<feature type="transmembrane region" description="Helical" evidence="7">
    <location>
        <begin position="385"/>
        <end position="404"/>
    </location>
</feature>
<dbReference type="GO" id="GO:0012505">
    <property type="term" value="C:endomembrane system"/>
    <property type="evidence" value="ECO:0007669"/>
    <property type="project" value="UniProtKB-SubCell"/>
</dbReference>
<gene>
    <name evidence="9" type="ORF">IWQ60_002993</name>
</gene>
<comment type="subcellular location">
    <subcellularLocation>
        <location evidence="1">Endomembrane system</location>
        <topology evidence="1">Multi-pass membrane protein</topology>
    </subcellularLocation>
</comment>
<evidence type="ECO:0000256" key="1">
    <source>
        <dbReference type="ARBA" id="ARBA00004127"/>
    </source>
</evidence>
<feature type="compositionally biased region" description="Pro residues" evidence="6">
    <location>
        <begin position="69"/>
        <end position="78"/>
    </location>
</feature>
<evidence type="ECO:0000256" key="3">
    <source>
        <dbReference type="ARBA" id="ARBA00022692"/>
    </source>
</evidence>
<dbReference type="SUPFAM" id="SSF103473">
    <property type="entry name" value="MFS general substrate transporter"/>
    <property type="match status" value="1"/>
</dbReference>
<organism evidence="9 10">
    <name type="scientific">Tieghemiomyces parasiticus</name>
    <dbReference type="NCBI Taxonomy" id="78921"/>
    <lineage>
        <taxon>Eukaryota</taxon>
        <taxon>Fungi</taxon>
        <taxon>Fungi incertae sedis</taxon>
        <taxon>Zoopagomycota</taxon>
        <taxon>Kickxellomycotina</taxon>
        <taxon>Dimargaritomycetes</taxon>
        <taxon>Dimargaritales</taxon>
        <taxon>Dimargaritaceae</taxon>
        <taxon>Tieghemiomyces</taxon>
    </lineage>
</organism>
<feature type="region of interest" description="Disordered" evidence="6">
    <location>
        <begin position="40"/>
        <end position="81"/>
    </location>
</feature>
<dbReference type="Pfam" id="PF07690">
    <property type="entry name" value="MFS_1"/>
    <property type="match status" value="1"/>
</dbReference>
<dbReference type="EMBL" id="JANBPT010000121">
    <property type="protein sequence ID" value="KAJ1927361.1"/>
    <property type="molecule type" value="Genomic_DNA"/>
</dbReference>
<keyword evidence="2" id="KW-0813">Transport</keyword>
<keyword evidence="10" id="KW-1185">Reference proteome</keyword>
<keyword evidence="5 7" id="KW-0472">Membrane</keyword>
<dbReference type="Gene3D" id="1.20.1250.20">
    <property type="entry name" value="MFS general substrate transporter like domains"/>
    <property type="match status" value="1"/>
</dbReference>
<evidence type="ECO:0000256" key="5">
    <source>
        <dbReference type="ARBA" id="ARBA00023136"/>
    </source>
</evidence>
<dbReference type="Proteomes" id="UP001150569">
    <property type="component" value="Unassembled WGS sequence"/>
</dbReference>
<dbReference type="PANTHER" id="PTHR23501:SF191">
    <property type="entry name" value="VACUOLAR BASIC AMINO ACID TRANSPORTER 4"/>
    <property type="match status" value="1"/>
</dbReference>
<feature type="transmembrane region" description="Helical" evidence="7">
    <location>
        <begin position="145"/>
        <end position="164"/>
    </location>
</feature>
<feature type="compositionally biased region" description="Low complexity" evidence="6">
    <location>
        <begin position="313"/>
        <end position="326"/>
    </location>
</feature>
<dbReference type="AlphaFoldDB" id="A0A9W8AI72"/>
<accession>A0A9W8AI72</accession>
<feature type="transmembrane region" description="Helical" evidence="7">
    <location>
        <begin position="234"/>
        <end position="255"/>
    </location>
</feature>
<feature type="transmembrane region" description="Helical" evidence="7">
    <location>
        <begin position="201"/>
        <end position="222"/>
    </location>
</feature>
<dbReference type="PANTHER" id="PTHR23501">
    <property type="entry name" value="MAJOR FACILITATOR SUPERFAMILY"/>
    <property type="match status" value="1"/>
</dbReference>
<evidence type="ECO:0000313" key="10">
    <source>
        <dbReference type="Proteomes" id="UP001150569"/>
    </source>
</evidence>
<feature type="transmembrane region" description="Helical" evidence="7">
    <location>
        <begin position="110"/>
        <end position="133"/>
    </location>
</feature>
<evidence type="ECO:0000256" key="6">
    <source>
        <dbReference type="SAM" id="MobiDB-lite"/>
    </source>
</evidence>
<feature type="transmembrane region" description="Helical" evidence="7">
    <location>
        <begin position="576"/>
        <end position="596"/>
    </location>
</feature>
<evidence type="ECO:0000256" key="2">
    <source>
        <dbReference type="ARBA" id="ARBA00022448"/>
    </source>
</evidence>
<feature type="transmembrane region" description="Helical" evidence="7">
    <location>
        <begin position="176"/>
        <end position="195"/>
    </location>
</feature>
<keyword evidence="4 7" id="KW-1133">Transmembrane helix</keyword>
<feature type="transmembrane region" description="Helical" evidence="7">
    <location>
        <begin position="536"/>
        <end position="555"/>
    </location>
</feature>
<feature type="transmembrane region" description="Helical" evidence="7">
    <location>
        <begin position="424"/>
        <end position="445"/>
    </location>
</feature>
<name>A0A9W8AI72_9FUNG</name>
<sequence>MKRTSVPHDDQAGTIEDDTWSVNASICGLAPCSTARSAVTVSSTGLAPPSDREVPKKSVRTSIQTLPSIPEPTGPPPSEGAATEIAAEAVTSVTASDDDISRDNKPALTWIMVGLMFTMFPAALDETIIATAMNPIASSFDALESASWLATSYWMTITAFSPVFGRLADVFGTRGCLLTCIALFWVSSGLCALAFNFFWLVAFRAVSGIAAAGLLTLTLITISQITAPAQRSKYLGYFNLNYCLTCVIGPLLGGVFTERASWRWCFWINLPLCALAFAIIYLCLKSELCTPPPVDVQPKTEPTGSKDRAVPVTTTTTTGLTDSTGGEVASASPATGSTLYDRLRQLDYLGTFTLLAGVTLVVLGLEWTGSVEEGKAGTESPWGSPRVLGCLGGGLVLLAAFIAVELRWTRFPVVDLRITLVRNVFIASVANFAMGWILYAVVYFVPLYFQLRGQPGVTTDVDNPNGTAPITTTVMVGPTQAGIYLLAYLLPLNAVALSSALVIERWGFVRLINVTGTFLTLLGAILTYLLRDADRSLAVVIIILILAGCGVGLAIQNSFLPAQFQVGAPGLAQATSLISFYRLLGAVFGIAITGSVMKSVLITRLALTAAATSLGVDPGYLLGSLERIDGLPAGLRVALRAAYLEAIGTALFSTIGVAAVAFLASLFYRRCLTAEADPAGSDRAVHSEKLGCSS</sequence>
<dbReference type="InterPro" id="IPR011701">
    <property type="entry name" value="MFS"/>
</dbReference>
<dbReference type="InterPro" id="IPR036259">
    <property type="entry name" value="MFS_trans_sf"/>
</dbReference>
<feature type="region of interest" description="Disordered" evidence="6">
    <location>
        <begin position="296"/>
        <end position="329"/>
    </location>
</feature>
<protein>
    <recommendedName>
        <fullName evidence="8">Major facilitator superfamily (MFS) profile domain-containing protein</fullName>
    </recommendedName>
</protein>
<feature type="transmembrane region" description="Helical" evidence="7">
    <location>
        <begin position="643"/>
        <end position="668"/>
    </location>
</feature>
<feature type="transmembrane region" description="Helical" evidence="7">
    <location>
        <begin position="510"/>
        <end position="530"/>
    </location>
</feature>
<dbReference type="InterPro" id="IPR020846">
    <property type="entry name" value="MFS_dom"/>
</dbReference>